<dbReference type="PANTHER" id="PTHR30401:SF0">
    <property type="entry name" value="TRNA 2-SELENOURIDINE SYNTHASE"/>
    <property type="match status" value="1"/>
</dbReference>
<keyword evidence="4" id="KW-1185">Reference proteome</keyword>
<protein>
    <submittedName>
        <fullName evidence="3">tRNA 2-selenouridine synthase</fullName>
    </submittedName>
</protein>
<dbReference type="NCBIfam" id="TIGR03167">
    <property type="entry name" value="tRNA_sel_U_synt"/>
    <property type="match status" value="1"/>
</dbReference>
<dbReference type="KEGG" id="sniv:SFSGTM_13510"/>
<dbReference type="Proteomes" id="UP000463939">
    <property type="component" value="Chromosome"/>
</dbReference>
<evidence type="ECO:0000259" key="2">
    <source>
        <dbReference type="PROSITE" id="PS50206"/>
    </source>
</evidence>
<evidence type="ECO:0000313" key="4">
    <source>
        <dbReference type="Proteomes" id="UP000463939"/>
    </source>
</evidence>
<organism evidence="3 4">
    <name type="scientific">Sulfuriferula nivalis</name>
    <dbReference type="NCBI Taxonomy" id="2675298"/>
    <lineage>
        <taxon>Bacteria</taxon>
        <taxon>Pseudomonadati</taxon>
        <taxon>Pseudomonadota</taxon>
        <taxon>Betaproteobacteria</taxon>
        <taxon>Nitrosomonadales</taxon>
        <taxon>Sulfuricellaceae</taxon>
        <taxon>Sulfuriferula</taxon>
    </lineage>
</organism>
<dbReference type="SUPFAM" id="SSF52540">
    <property type="entry name" value="P-loop containing nucleoside triphosphate hydrolases"/>
    <property type="match status" value="1"/>
</dbReference>
<dbReference type="InterPro" id="IPR017582">
    <property type="entry name" value="SelU"/>
</dbReference>
<evidence type="ECO:0000256" key="1">
    <source>
        <dbReference type="ARBA" id="ARBA00023266"/>
    </source>
</evidence>
<dbReference type="SMART" id="SM00450">
    <property type="entry name" value="RHOD"/>
    <property type="match status" value="1"/>
</dbReference>
<feature type="domain" description="Rhodanese" evidence="2">
    <location>
        <begin position="18"/>
        <end position="134"/>
    </location>
</feature>
<reference evidence="4" key="1">
    <citation type="submission" date="2019-11" db="EMBL/GenBank/DDBJ databases">
        <title>Isolation and characterization of a novel species in the genus Sulfuriferula.</title>
        <authorList>
            <person name="Mochizuki J."/>
            <person name="Kojima H."/>
            <person name="Fukui M."/>
        </authorList>
    </citation>
    <scope>NUCLEOTIDE SEQUENCE [LARGE SCALE GENOMIC DNA]</scope>
    <source>
        <strain evidence="4">SGTM</strain>
    </source>
</reference>
<sequence length="349" mass="39491">MRKIDPITVAQLADFDEIIDVRSPAEFAEDHIPGAVSYPVLNNEERAIVGTLYKQVSDFEAKKVGAALIARNIAHHLEAHFASKPKNWRPLIYCWRGGSRSGAMAHILNQVGWRASKFDGGYKTYRRSVLADLASIPATLQFIVVCGMTGSGKSRLLQALQQQGAQVLDLEQIAQHRGSILGNIPDAPQPSQKMFDSQIWWQLRQFDPSRPVYIEAESKKVGKLRVPEAVVAAMWQKGQCLRLDISDALRVELLKADYEHYLNDPDSLKLKLTYLTQRYGHAQIEQWQSLIDASLWNELVQDLLVRHYDPHYSKSIGLHYPDYMVARCLTVNDISADGWSRMAQQILIN</sequence>
<proteinExistence type="predicted"/>
<dbReference type="EMBL" id="AP021881">
    <property type="protein sequence ID" value="BBP00643.1"/>
    <property type="molecule type" value="Genomic_DNA"/>
</dbReference>
<dbReference type="AlphaFoldDB" id="A0A809S8M7"/>
<dbReference type="Pfam" id="PF00581">
    <property type="entry name" value="Rhodanese"/>
    <property type="match status" value="1"/>
</dbReference>
<gene>
    <name evidence="3" type="ORF">SFSGTM_13510</name>
</gene>
<name>A0A809S8M7_9PROT</name>
<dbReference type="PROSITE" id="PS50206">
    <property type="entry name" value="RHODANESE_3"/>
    <property type="match status" value="1"/>
</dbReference>
<keyword evidence="1" id="KW-0711">Selenium</keyword>
<dbReference type="SUPFAM" id="SSF52821">
    <property type="entry name" value="Rhodanese/Cell cycle control phosphatase"/>
    <property type="match status" value="1"/>
</dbReference>
<dbReference type="RefSeq" id="WP_162084537.1">
    <property type="nucleotide sequence ID" value="NZ_AP021881.1"/>
</dbReference>
<dbReference type="NCBIfam" id="NF008750">
    <property type="entry name" value="PRK11784.1-2"/>
    <property type="match status" value="1"/>
</dbReference>
<dbReference type="Gene3D" id="3.40.250.10">
    <property type="entry name" value="Rhodanese-like domain"/>
    <property type="match status" value="1"/>
</dbReference>
<dbReference type="NCBIfam" id="NF008752">
    <property type="entry name" value="PRK11784.1-4"/>
    <property type="match status" value="1"/>
</dbReference>
<dbReference type="Pfam" id="PF26341">
    <property type="entry name" value="AAA_SelU"/>
    <property type="match status" value="1"/>
</dbReference>
<dbReference type="InterPro" id="IPR058840">
    <property type="entry name" value="AAA_SelU"/>
</dbReference>
<dbReference type="PANTHER" id="PTHR30401">
    <property type="entry name" value="TRNA 2-SELENOURIDINE SYNTHASE"/>
    <property type="match status" value="1"/>
</dbReference>
<dbReference type="GO" id="GO:0002098">
    <property type="term" value="P:tRNA wobble uridine modification"/>
    <property type="evidence" value="ECO:0007669"/>
    <property type="project" value="InterPro"/>
</dbReference>
<accession>A0A809S8M7</accession>
<dbReference type="InterPro" id="IPR001763">
    <property type="entry name" value="Rhodanese-like_dom"/>
</dbReference>
<dbReference type="InterPro" id="IPR027417">
    <property type="entry name" value="P-loop_NTPase"/>
</dbReference>
<dbReference type="InterPro" id="IPR036873">
    <property type="entry name" value="Rhodanese-like_dom_sf"/>
</dbReference>
<evidence type="ECO:0000313" key="3">
    <source>
        <dbReference type="EMBL" id="BBP00643.1"/>
    </source>
</evidence>
<dbReference type="GO" id="GO:0043828">
    <property type="term" value="F:tRNA 2-selenouridine synthase activity"/>
    <property type="evidence" value="ECO:0007669"/>
    <property type="project" value="InterPro"/>
</dbReference>